<name>A0A8K0G545_IGNLU</name>
<comment type="caution">
    <text evidence="2">The sequence shown here is derived from an EMBL/GenBank/DDBJ whole genome shotgun (WGS) entry which is preliminary data.</text>
</comment>
<dbReference type="Pfam" id="PF13843">
    <property type="entry name" value="DDE_Tnp_1_7"/>
    <property type="match status" value="1"/>
</dbReference>
<dbReference type="Proteomes" id="UP000801492">
    <property type="component" value="Unassembled WGS sequence"/>
</dbReference>
<feature type="domain" description="PiggyBac transposable element-derived protein" evidence="1">
    <location>
        <begin position="237"/>
        <end position="339"/>
    </location>
</feature>
<dbReference type="EMBL" id="VTPC01073634">
    <property type="protein sequence ID" value="KAF2888807.1"/>
    <property type="molecule type" value="Genomic_DNA"/>
</dbReference>
<protein>
    <recommendedName>
        <fullName evidence="1">PiggyBac transposable element-derived protein domain-containing protein</fullName>
    </recommendedName>
</protein>
<evidence type="ECO:0000313" key="2">
    <source>
        <dbReference type="EMBL" id="KAF2888807.1"/>
    </source>
</evidence>
<accession>A0A8K0G545</accession>
<evidence type="ECO:0000259" key="1">
    <source>
        <dbReference type="Pfam" id="PF13843"/>
    </source>
</evidence>
<dbReference type="OrthoDB" id="10057240at2759"/>
<dbReference type="GO" id="GO:0043565">
    <property type="term" value="F:sequence-specific DNA binding"/>
    <property type="evidence" value="ECO:0007669"/>
    <property type="project" value="TreeGrafter"/>
</dbReference>
<gene>
    <name evidence="2" type="ORF">ILUMI_17367</name>
</gene>
<evidence type="ECO:0000313" key="3">
    <source>
        <dbReference type="Proteomes" id="UP000801492"/>
    </source>
</evidence>
<sequence>MDDVRRLAEEEFARVTVEEWGKVCAHVKQVEEEYFSRQFILDDVAELIININGDGDNSDFGFSDDDGCELNRRFMQLHIHTALYLGKQELAFRGHDENVSSVNRGNFKELLEESTSVSPADIQEQGFTLEGALAMLEGDNDYAERVENITIFPLVNETYELTDEDSGEEETLSSNNLPGSQLQAPAEIIFQDDANHDFSSEDDVPLSELRKSLAFKPRNVVKKKQKNHHWNMLSWKKCTLYGYTLWVGTKRVEYINWFEPYQGHSTNISKTCSSYGVGGGVALEYADVLRKKWSDKKFHLFFNNFFTSIPLIEGLANKQFFATGRTVRENRLGGNPLIESKKNEKAEKRSDQNISLYRISIRGKKCYFPLIAHCIDMAIQNVCLIHPKAEGELDQFSF</sequence>
<organism evidence="2 3">
    <name type="scientific">Ignelater luminosus</name>
    <name type="common">Cucubano</name>
    <name type="synonym">Pyrophorus luminosus</name>
    <dbReference type="NCBI Taxonomy" id="2038154"/>
    <lineage>
        <taxon>Eukaryota</taxon>
        <taxon>Metazoa</taxon>
        <taxon>Ecdysozoa</taxon>
        <taxon>Arthropoda</taxon>
        <taxon>Hexapoda</taxon>
        <taxon>Insecta</taxon>
        <taxon>Pterygota</taxon>
        <taxon>Neoptera</taxon>
        <taxon>Endopterygota</taxon>
        <taxon>Coleoptera</taxon>
        <taxon>Polyphaga</taxon>
        <taxon>Elateriformia</taxon>
        <taxon>Elateroidea</taxon>
        <taxon>Elateridae</taxon>
        <taxon>Agrypninae</taxon>
        <taxon>Pyrophorini</taxon>
        <taxon>Ignelater</taxon>
    </lineage>
</organism>
<proteinExistence type="predicted"/>
<dbReference type="PANTHER" id="PTHR47055:SF3">
    <property type="entry name" value="PHORBOL-ESTER_DAG-TYPE DOMAIN-CONTAINING PROTEIN"/>
    <property type="match status" value="1"/>
</dbReference>
<reference evidence="2" key="1">
    <citation type="submission" date="2019-08" db="EMBL/GenBank/DDBJ databases">
        <title>The genome of the North American firefly Photinus pyralis.</title>
        <authorList>
            <consortium name="Photinus pyralis genome working group"/>
            <person name="Fallon T.R."/>
            <person name="Sander Lower S.E."/>
            <person name="Weng J.-K."/>
        </authorList>
    </citation>
    <scope>NUCLEOTIDE SEQUENCE</scope>
    <source>
        <strain evidence="2">TRF0915ILg1</strain>
        <tissue evidence="2">Whole body</tissue>
    </source>
</reference>
<dbReference type="AlphaFoldDB" id="A0A8K0G545"/>
<dbReference type="InterPro" id="IPR029526">
    <property type="entry name" value="PGBD"/>
</dbReference>
<dbReference type="PANTHER" id="PTHR47055">
    <property type="entry name" value="DDE_TNP_1_7 DOMAIN-CONTAINING PROTEIN"/>
    <property type="match status" value="1"/>
</dbReference>
<keyword evidence="3" id="KW-1185">Reference proteome</keyword>
<dbReference type="InterPro" id="IPR052638">
    <property type="entry name" value="PiggyBac_TE-derived"/>
</dbReference>